<proteinExistence type="predicted"/>
<reference evidence="1 2" key="1">
    <citation type="submission" date="2024-05" db="EMBL/GenBank/DDBJ databases">
        <title>A draft genome resource for the thread blight pathogen Marasmius tenuissimus strain MS-2.</title>
        <authorList>
            <person name="Yulfo-Soto G.E."/>
            <person name="Baruah I.K."/>
            <person name="Amoako-Attah I."/>
            <person name="Bukari Y."/>
            <person name="Meinhardt L.W."/>
            <person name="Bailey B.A."/>
            <person name="Cohen S.P."/>
        </authorList>
    </citation>
    <scope>NUCLEOTIDE SEQUENCE [LARGE SCALE GENOMIC DNA]</scope>
    <source>
        <strain evidence="1 2">MS-2</strain>
    </source>
</reference>
<gene>
    <name evidence="1" type="ORF">AAF712_015347</name>
</gene>
<organism evidence="1 2">
    <name type="scientific">Marasmius tenuissimus</name>
    <dbReference type="NCBI Taxonomy" id="585030"/>
    <lineage>
        <taxon>Eukaryota</taxon>
        <taxon>Fungi</taxon>
        <taxon>Dikarya</taxon>
        <taxon>Basidiomycota</taxon>
        <taxon>Agaricomycotina</taxon>
        <taxon>Agaricomycetes</taxon>
        <taxon>Agaricomycetidae</taxon>
        <taxon>Agaricales</taxon>
        <taxon>Marasmiineae</taxon>
        <taxon>Marasmiaceae</taxon>
        <taxon>Marasmius</taxon>
    </lineage>
</organism>
<name>A0ABR2Z8H2_9AGAR</name>
<accession>A0ABR2Z8H2</accession>
<dbReference type="Proteomes" id="UP001437256">
    <property type="component" value="Unassembled WGS sequence"/>
</dbReference>
<comment type="caution">
    <text evidence="1">The sequence shown here is derived from an EMBL/GenBank/DDBJ whole genome shotgun (WGS) entry which is preliminary data.</text>
</comment>
<evidence type="ECO:0000313" key="1">
    <source>
        <dbReference type="EMBL" id="KAL0057992.1"/>
    </source>
</evidence>
<evidence type="ECO:0000313" key="2">
    <source>
        <dbReference type="Proteomes" id="UP001437256"/>
    </source>
</evidence>
<sequence>MLHQFKPGPTTTAWSPLQWKILLGTTEDHVAKEGLVMAEQQSIVKELLGKCLDFHGLSLAEAQKSLLLTWHDHKYKVGQLTDLQLVKRIVWELYELNFRFEFHSLDGKFCGSSNPLSMNMDVQACFAGCEIFSPTQLDTKFTDRGLAAERVRDQGLYFHWMCRVMKDWPEGMKAESFLAGRTKVEEYSDDELVAMEHWATKFYCQSFYEKFGWPPILPHRVANF</sequence>
<protein>
    <submittedName>
        <fullName evidence="1">Uncharacterized protein</fullName>
    </submittedName>
</protein>
<keyword evidence="2" id="KW-1185">Reference proteome</keyword>
<dbReference type="EMBL" id="JBBXMP010000391">
    <property type="protein sequence ID" value="KAL0057992.1"/>
    <property type="molecule type" value="Genomic_DNA"/>
</dbReference>